<dbReference type="Proteomes" id="UP000186817">
    <property type="component" value="Unassembled WGS sequence"/>
</dbReference>
<dbReference type="GO" id="GO:0015074">
    <property type="term" value="P:DNA integration"/>
    <property type="evidence" value="ECO:0007669"/>
    <property type="project" value="InterPro"/>
</dbReference>
<keyword evidence="4" id="KW-1185">Reference proteome</keyword>
<dbReference type="InterPro" id="IPR001584">
    <property type="entry name" value="Integrase_cat-core"/>
</dbReference>
<accession>A0A1Q9BY43</accession>
<protein>
    <submittedName>
        <fullName evidence="3">Pol polyprotein</fullName>
    </submittedName>
</protein>
<dbReference type="GO" id="GO:0003676">
    <property type="term" value="F:nucleic acid binding"/>
    <property type="evidence" value="ECO:0007669"/>
    <property type="project" value="InterPro"/>
</dbReference>
<dbReference type="OrthoDB" id="6232417at2759"/>
<feature type="region of interest" description="Disordered" evidence="1">
    <location>
        <begin position="118"/>
        <end position="161"/>
    </location>
</feature>
<feature type="compositionally biased region" description="Basic and acidic residues" evidence="1">
    <location>
        <begin position="413"/>
        <end position="423"/>
    </location>
</feature>
<feature type="region of interest" description="Disordered" evidence="1">
    <location>
        <begin position="645"/>
        <end position="683"/>
    </location>
</feature>
<dbReference type="PROSITE" id="PS50994">
    <property type="entry name" value="INTEGRASE"/>
    <property type="match status" value="1"/>
</dbReference>
<dbReference type="InterPro" id="IPR036397">
    <property type="entry name" value="RNaseH_sf"/>
</dbReference>
<comment type="caution">
    <text evidence="3">The sequence shown here is derived from an EMBL/GenBank/DDBJ whole genome shotgun (WGS) entry which is preliminary data.</text>
</comment>
<dbReference type="InterPro" id="IPR012337">
    <property type="entry name" value="RNaseH-like_sf"/>
</dbReference>
<feature type="compositionally biased region" description="Acidic residues" evidence="1">
    <location>
        <begin position="424"/>
        <end position="433"/>
    </location>
</feature>
<sequence>MPSLVRSDRGAEFKNALMAELSVMLGAEWRFSAPLRPCELGANERVHHKVQKVLGAVVLQVGSMVGDTWSDWLVVAEYVIDNTPGPHRYTPRDLERSWSLALPLERDVLRDALEFVREPRRGGSSRREPTPKGGGRQAPRGGDGSRGGGSSRREPTPKDLKRRLVRALRHGELKETFQCSEDLWRAAIRLDQNARKTRIGYGFCRRGPSTLRRSHGKYIYQGTDVRVVEAIVAQGLAREGRLANHFVVGPMPTQWPEARGFRRGSNAVVQCDLEVLLRVGVPLFSGAARGYTEVLADIGPDRRLNLVRDLRAEAVEATAAAMDTSAAAAGSADVGAPAAEARGRAAAAASTERATADVDMGDEMTEAAAAEPGLTIGELVDKTTDKLTFMEGYMEGCARCNGRRAAAGVISRGVRDPRRHDQEPPESDSDDSAALDVRQEEVQEEWEALKPLLRSGRSKRGPGSKKPRPAAGLLRGHSRVFTGLVLGITLRAGPAVLRKPSLLGLRQIILRGCGHADHPRRIIAVRGCASWHRVQQHAAAPFVSWLADPDRLQPCPRADAAQRAVAPLAPSLMSKEVSGQPEGTTLLECINTGVVPYPERMTYVRWLEWRKETGSRPVKRRDGRSTSTAEEVALWRSVMEFLHDVNEEDEEEEEEEEEEEDESPPPDEPVDDFDGPELIPDAGDGLSEAAALEQAAARAAAAAPTTGATGLAAAGDSALAVVPLSADRRAPVADYLARRSRIVLALRAHGVAVSSVELDRLTTKASLLAEEFGQVGGDWHPTRPRPPLPLPDRPVSVALSLLVHTFVFSALTVEDESYMYASLPKDVVKPGEPKPPTAYEVRQQVTSTRRCSNTNGLDPAYTGRDCLRVGEWRKGGTTATIWKVWFHYARLLRNNLSVPCRLDSVRLLYRLALVTDVRMSYCRADGLFLHHICRTCPMSLVSTALIPRNPSRVPTRLIVGRTALTVCQHADTVDIHSASGTISRSTSCIDNAVPSASQ</sequence>
<feature type="compositionally biased region" description="Gly residues" evidence="1">
    <location>
        <begin position="132"/>
        <end position="150"/>
    </location>
</feature>
<evidence type="ECO:0000313" key="3">
    <source>
        <dbReference type="EMBL" id="OLP75597.1"/>
    </source>
</evidence>
<evidence type="ECO:0000259" key="2">
    <source>
        <dbReference type="PROSITE" id="PS50994"/>
    </source>
</evidence>
<reference evidence="3 4" key="1">
    <citation type="submission" date="2016-02" db="EMBL/GenBank/DDBJ databases">
        <title>Genome analysis of coral dinoflagellate symbionts highlights evolutionary adaptations to a symbiotic lifestyle.</title>
        <authorList>
            <person name="Aranda M."/>
            <person name="Li Y."/>
            <person name="Liew Y.J."/>
            <person name="Baumgarten S."/>
            <person name="Simakov O."/>
            <person name="Wilson M."/>
            <person name="Piel J."/>
            <person name="Ashoor H."/>
            <person name="Bougouffa S."/>
            <person name="Bajic V.B."/>
            <person name="Ryu T."/>
            <person name="Ravasi T."/>
            <person name="Bayer T."/>
            <person name="Micklem G."/>
            <person name="Kim H."/>
            <person name="Bhak J."/>
            <person name="Lajeunesse T.C."/>
            <person name="Voolstra C.R."/>
        </authorList>
    </citation>
    <scope>NUCLEOTIDE SEQUENCE [LARGE SCALE GENOMIC DNA]</scope>
    <source>
        <strain evidence="3 4">CCMP2467</strain>
    </source>
</reference>
<evidence type="ECO:0000313" key="4">
    <source>
        <dbReference type="Proteomes" id="UP000186817"/>
    </source>
</evidence>
<dbReference type="EMBL" id="LSRX01002386">
    <property type="protein sequence ID" value="OLP75597.1"/>
    <property type="molecule type" value="Genomic_DNA"/>
</dbReference>
<feature type="compositionally biased region" description="Basic residues" evidence="1">
    <location>
        <begin position="456"/>
        <end position="468"/>
    </location>
</feature>
<dbReference type="Gene3D" id="3.30.420.10">
    <property type="entry name" value="Ribonuclease H-like superfamily/Ribonuclease H"/>
    <property type="match status" value="1"/>
</dbReference>
<feature type="domain" description="Integrase catalytic" evidence="2">
    <location>
        <begin position="1"/>
        <end position="111"/>
    </location>
</feature>
<organism evidence="3 4">
    <name type="scientific">Symbiodinium microadriaticum</name>
    <name type="common">Dinoflagellate</name>
    <name type="synonym">Zooxanthella microadriatica</name>
    <dbReference type="NCBI Taxonomy" id="2951"/>
    <lineage>
        <taxon>Eukaryota</taxon>
        <taxon>Sar</taxon>
        <taxon>Alveolata</taxon>
        <taxon>Dinophyceae</taxon>
        <taxon>Suessiales</taxon>
        <taxon>Symbiodiniaceae</taxon>
        <taxon>Symbiodinium</taxon>
    </lineage>
</organism>
<gene>
    <name evidence="3" type="primary">pol</name>
    <name evidence="3" type="ORF">AK812_SmicGene44581</name>
</gene>
<evidence type="ECO:0000256" key="1">
    <source>
        <dbReference type="SAM" id="MobiDB-lite"/>
    </source>
</evidence>
<feature type="compositionally biased region" description="Acidic residues" evidence="1">
    <location>
        <begin position="646"/>
        <end position="675"/>
    </location>
</feature>
<dbReference type="AlphaFoldDB" id="A0A1Q9BY43"/>
<feature type="region of interest" description="Disordered" evidence="1">
    <location>
        <begin position="408"/>
        <end position="473"/>
    </location>
</feature>
<proteinExistence type="predicted"/>
<name>A0A1Q9BY43_SYMMI</name>
<dbReference type="SUPFAM" id="SSF53098">
    <property type="entry name" value="Ribonuclease H-like"/>
    <property type="match status" value="1"/>
</dbReference>
<feature type="compositionally biased region" description="Basic and acidic residues" evidence="1">
    <location>
        <begin position="118"/>
        <end position="130"/>
    </location>
</feature>